<evidence type="ECO:0000313" key="13">
    <source>
        <dbReference type="EMBL" id="CAA7269222.1"/>
    </source>
</evidence>
<comment type="caution">
    <text evidence="13">The sequence shown here is derived from an EMBL/GenBank/DDBJ whole genome shotgun (WGS) entry which is preliminary data.</text>
</comment>
<dbReference type="GO" id="GO:0003697">
    <property type="term" value="F:single-stranded DNA binding"/>
    <property type="evidence" value="ECO:0007669"/>
    <property type="project" value="TreeGrafter"/>
</dbReference>
<dbReference type="OrthoDB" id="9975959at2759"/>
<dbReference type="PANTHER" id="PTHR15822">
    <property type="entry name" value="TRAF AND TNF RECEPTOR-ASSOCIATED PROTEIN"/>
    <property type="match status" value="1"/>
</dbReference>
<evidence type="ECO:0000256" key="10">
    <source>
        <dbReference type="ARBA" id="ARBA00023242"/>
    </source>
</evidence>
<keyword evidence="14" id="KW-1185">Reference proteome</keyword>
<evidence type="ECO:0000256" key="8">
    <source>
        <dbReference type="ARBA" id="ARBA00022842"/>
    </source>
</evidence>
<keyword evidence="7" id="KW-0378">Hydrolase</keyword>
<evidence type="ECO:0000256" key="9">
    <source>
        <dbReference type="ARBA" id="ARBA00023204"/>
    </source>
</evidence>
<dbReference type="Pfam" id="PF03372">
    <property type="entry name" value="Exo_endo_phos"/>
    <property type="match status" value="1"/>
</dbReference>
<comment type="cofactor">
    <cofactor evidence="1">
        <name>Mn(2+)</name>
        <dbReference type="ChEBI" id="CHEBI:29035"/>
    </cofactor>
</comment>
<dbReference type="InterPro" id="IPR036691">
    <property type="entry name" value="Endo/exonu/phosph_ase_sf"/>
</dbReference>
<dbReference type="InterPro" id="IPR005135">
    <property type="entry name" value="Endo/exonuclease/phosphatase"/>
</dbReference>
<keyword evidence="5" id="KW-0479">Metal-binding</keyword>
<evidence type="ECO:0000256" key="4">
    <source>
        <dbReference type="ARBA" id="ARBA00022722"/>
    </source>
</evidence>
<dbReference type="GO" id="GO:0005737">
    <property type="term" value="C:cytoplasm"/>
    <property type="evidence" value="ECO:0007669"/>
    <property type="project" value="TreeGrafter"/>
</dbReference>
<evidence type="ECO:0000256" key="3">
    <source>
        <dbReference type="ARBA" id="ARBA00004322"/>
    </source>
</evidence>
<feature type="region of interest" description="Disordered" evidence="11">
    <location>
        <begin position="348"/>
        <end position="371"/>
    </location>
</feature>
<evidence type="ECO:0000256" key="7">
    <source>
        <dbReference type="ARBA" id="ARBA00022801"/>
    </source>
</evidence>
<dbReference type="Proteomes" id="UP000467700">
    <property type="component" value="Unassembled WGS sequence"/>
</dbReference>
<organism evidence="13 14">
    <name type="scientific">Cyclocybe aegerita</name>
    <name type="common">Black poplar mushroom</name>
    <name type="synonym">Agrocybe aegerita</name>
    <dbReference type="NCBI Taxonomy" id="1973307"/>
    <lineage>
        <taxon>Eukaryota</taxon>
        <taxon>Fungi</taxon>
        <taxon>Dikarya</taxon>
        <taxon>Basidiomycota</taxon>
        <taxon>Agaricomycotina</taxon>
        <taxon>Agaricomycetes</taxon>
        <taxon>Agaricomycetidae</taxon>
        <taxon>Agaricales</taxon>
        <taxon>Agaricineae</taxon>
        <taxon>Bolbitiaceae</taxon>
        <taxon>Cyclocybe</taxon>
    </lineage>
</organism>
<feature type="compositionally biased region" description="Basic and acidic residues" evidence="11">
    <location>
        <begin position="280"/>
        <end position="290"/>
    </location>
</feature>
<dbReference type="AlphaFoldDB" id="A0A8S0X6X9"/>
<keyword evidence="4" id="KW-0540">Nuclease</keyword>
<accession>A0A8S0X6X9</accession>
<keyword evidence="10" id="KW-0539">Nucleus</keyword>
<evidence type="ECO:0000259" key="12">
    <source>
        <dbReference type="Pfam" id="PF03372"/>
    </source>
</evidence>
<feature type="domain" description="Endonuclease/exonuclease/phosphatase" evidence="12">
    <location>
        <begin position="65"/>
        <end position="376"/>
    </location>
</feature>
<keyword evidence="6" id="KW-0227">DNA damage</keyword>
<evidence type="ECO:0000256" key="2">
    <source>
        <dbReference type="ARBA" id="ARBA00001946"/>
    </source>
</evidence>
<dbReference type="InterPro" id="IPR051547">
    <property type="entry name" value="TDP2-like"/>
</dbReference>
<protein>
    <recommendedName>
        <fullName evidence="12">Endonuclease/exonuclease/phosphatase domain-containing protein</fullName>
    </recommendedName>
</protein>
<dbReference type="EMBL" id="CACVBS010000076">
    <property type="protein sequence ID" value="CAA7269222.1"/>
    <property type="molecule type" value="Genomic_DNA"/>
</dbReference>
<dbReference type="Gene3D" id="3.60.10.10">
    <property type="entry name" value="Endonuclease/exonuclease/phosphatase"/>
    <property type="match status" value="1"/>
</dbReference>
<evidence type="ECO:0000256" key="6">
    <source>
        <dbReference type="ARBA" id="ARBA00022763"/>
    </source>
</evidence>
<comment type="cofactor">
    <cofactor evidence="2">
        <name>Mg(2+)</name>
        <dbReference type="ChEBI" id="CHEBI:18420"/>
    </cofactor>
</comment>
<evidence type="ECO:0000256" key="11">
    <source>
        <dbReference type="SAM" id="MobiDB-lite"/>
    </source>
</evidence>
<dbReference type="GO" id="GO:0070260">
    <property type="term" value="F:5'-tyrosyl-DNA phosphodiesterase activity"/>
    <property type="evidence" value="ECO:0007669"/>
    <property type="project" value="TreeGrafter"/>
</dbReference>
<dbReference type="GO" id="GO:0004518">
    <property type="term" value="F:nuclease activity"/>
    <property type="evidence" value="ECO:0007669"/>
    <property type="project" value="UniProtKB-KW"/>
</dbReference>
<dbReference type="PANTHER" id="PTHR15822:SF4">
    <property type="entry name" value="TYROSYL-DNA PHOSPHODIESTERASE 2"/>
    <property type="match status" value="1"/>
</dbReference>
<dbReference type="GO" id="GO:0046872">
    <property type="term" value="F:metal ion binding"/>
    <property type="evidence" value="ECO:0007669"/>
    <property type="project" value="UniProtKB-KW"/>
</dbReference>
<sequence>MSSAVQCLNPAIILPEISPNTPLEGWPTSPKNLYTFDSSKSSWLPRTPATHDPIYPAPIVSFAVVTWNVDFMAAYEKSRLKSALDLLQTLIPPLSVPCIILIQEMHENCFSMLLAHSWVREWYDVTDVSSHSWENLMFGYGTITLVPRVWAGNVASVFRTKFRGSKMGREALFVDLVVPTVARATNLTDPPGGKQGTQSEVPKVIRIANVHLESLRGPSDAARIRQLASVAAFLSAPKVHAGLVGGDMNPIAPSDINLPARLGLRDAWIECHSPPANANGEERKEKKAVQDDGFISKGGEEDDDPTEHTWGYQPTNLFPPRRMDKILLVGGLKAEDIERVGVGVKVVPEKGEYEEEGEEEEEAEDTERSPVWVSDHYGLLARFRVQPT</sequence>
<name>A0A8S0X6X9_CYCAE</name>
<evidence type="ECO:0000313" key="14">
    <source>
        <dbReference type="Proteomes" id="UP000467700"/>
    </source>
</evidence>
<dbReference type="GO" id="GO:0006302">
    <property type="term" value="P:double-strand break repair"/>
    <property type="evidence" value="ECO:0007669"/>
    <property type="project" value="TreeGrafter"/>
</dbReference>
<dbReference type="SUPFAM" id="SSF56219">
    <property type="entry name" value="DNase I-like"/>
    <property type="match status" value="1"/>
</dbReference>
<gene>
    <name evidence="13" type="ORF">AAE3_LOCUS11485</name>
</gene>
<dbReference type="CDD" id="cd09080">
    <property type="entry name" value="TDP2"/>
    <property type="match status" value="1"/>
</dbReference>
<keyword evidence="8" id="KW-0460">Magnesium</keyword>
<evidence type="ECO:0000256" key="5">
    <source>
        <dbReference type="ARBA" id="ARBA00022723"/>
    </source>
</evidence>
<proteinExistence type="predicted"/>
<evidence type="ECO:0000256" key="1">
    <source>
        <dbReference type="ARBA" id="ARBA00001936"/>
    </source>
</evidence>
<comment type="subcellular location">
    <subcellularLocation>
        <location evidence="3">Nucleus</location>
        <location evidence="3">PML body</location>
    </subcellularLocation>
</comment>
<feature type="compositionally biased region" description="Acidic residues" evidence="11">
    <location>
        <begin position="352"/>
        <end position="365"/>
    </location>
</feature>
<reference evidence="13 14" key="1">
    <citation type="submission" date="2020-01" db="EMBL/GenBank/DDBJ databases">
        <authorList>
            <person name="Gupta K D."/>
        </authorList>
    </citation>
    <scope>NUCLEOTIDE SEQUENCE [LARGE SCALE GENOMIC DNA]</scope>
</reference>
<keyword evidence="9" id="KW-0234">DNA repair</keyword>
<feature type="region of interest" description="Disordered" evidence="11">
    <location>
        <begin position="274"/>
        <end position="315"/>
    </location>
</feature>